<keyword evidence="2" id="KW-0963">Cytoplasm</keyword>
<dbReference type="Proteomes" id="UP000663090">
    <property type="component" value="Chromosome"/>
</dbReference>
<comment type="similarity">
    <text evidence="6">Belongs to the methyltransferase superfamily. RlmI family.</text>
</comment>
<organism evidence="9 10">
    <name type="scientific">Myxococcus landrumensis</name>
    <dbReference type="NCBI Taxonomy" id="2813577"/>
    <lineage>
        <taxon>Bacteria</taxon>
        <taxon>Pseudomonadati</taxon>
        <taxon>Myxococcota</taxon>
        <taxon>Myxococcia</taxon>
        <taxon>Myxococcales</taxon>
        <taxon>Cystobacterineae</taxon>
        <taxon>Myxococcaceae</taxon>
        <taxon>Myxococcus</taxon>
    </lineage>
</organism>
<keyword evidence="5" id="KW-0949">S-adenosyl-L-methionine</keyword>
<dbReference type="PANTHER" id="PTHR42873">
    <property type="entry name" value="RIBOSOMAL RNA LARGE SUBUNIT METHYLTRANSFERASE"/>
    <property type="match status" value="1"/>
</dbReference>
<dbReference type="CDD" id="cd02440">
    <property type="entry name" value="AdoMet_MTases"/>
    <property type="match status" value="1"/>
</dbReference>
<name>A0ABX7N5H7_9BACT</name>
<dbReference type="InterPro" id="IPR015947">
    <property type="entry name" value="PUA-like_sf"/>
</dbReference>
<comment type="subcellular location">
    <subcellularLocation>
        <location evidence="1">Cytoplasm</location>
    </subcellularLocation>
</comment>
<keyword evidence="10" id="KW-1185">Reference proteome</keyword>
<accession>A0ABX7N5H7</accession>
<dbReference type="InterPro" id="IPR036974">
    <property type="entry name" value="PUA_sf"/>
</dbReference>
<feature type="domain" description="RlmI-like PUA" evidence="8">
    <location>
        <begin position="54"/>
        <end position="115"/>
    </location>
</feature>
<evidence type="ECO:0000256" key="1">
    <source>
        <dbReference type="ARBA" id="ARBA00004496"/>
    </source>
</evidence>
<dbReference type="Gene3D" id="3.40.50.150">
    <property type="entry name" value="Vaccinia Virus protein VP39"/>
    <property type="match status" value="1"/>
</dbReference>
<reference evidence="9 10" key="1">
    <citation type="submission" date="2021-02" db="EMBL/GenBank/DDBJ databases">
        <title>De Novo genome assembly of isolated myxobacteria.</title>
        <authorList>
            <person name="Stevens D.C."/>
        </authorList>
    </citation>
    <scope>NUCLEOTIDE SEQUENCE [LARGE SCALE GENOMIC DNA]</scope>
    <source>
        <strain evidence="9 10">SCHIC003</strain>
    </source>
</reference>
<keyword evidence="3 9" id="KW-0489">Methyltransferase</keyword>
<dbReference type="GO" id="GO:0008168">
    <property type="term" value="F:methyltransferase activity"/>
    <property type="evidence" value="ECO:0007669"/>
    <property type="project" value="UniProtKB-KW"/>
</dbReference>
<dbReference type="Gene3D" id="2.30.130.10">
    <property type="entry name" value="PUA domain"/>
    <property type="match status" value="1"/>
</dbReference>
<protein>
    <submittedName>
        <fullName evidence="9">Class I SAM-dependent rRNA methyltransferase</fullName>
    </submittedName>
</protein>
<dbReference type="Gene3D" id="3.30.750.80">
    <property type="entry name" value="RNA methyltransferase domain (HRMD) like"/>
    <property type="match status" value="1"/>
</dbReference>
<dbReference type="GO" id="GO:0032259">
    <property type="term" value="P:methylation"/>
    <property type="evidence" value="ECO:0007669"/>
    <property type="project" value="UniProtKB-KW"/>
</dbReference>
<dbReference type="PANTHER" id="PTHR42873:SF1">
    <property type="entry name" value="S-ADENOSYLMETHIONINE-DEPENDENT METHYLTRANSFERASE DOMAIN-CONTAINING PROTEIN"/>
    <property type="match status" value="1"/>
</dbReference>
<keyword evidence="4" id="KW-0808">Transferase</keyword>
<dbReference type="SUPFAM" id="SSF53335">
    <property type="entry name" value="S-adenosyl-L-methionine-dependent methyltransferases"/>
    <property type="match status" value="1"/>
</dbReference>
<evidence type="ECO:0000313" key="10">
    <source>
        <dbReference type="Proteomes" id="UP000663090"/>
    </source>
</evidence>
<sequence>MPTSSKPPSGPHRGGRPSSPPSSPHRGGRPHHRPEKTAPDRTSPDLGPDGVPQVSLLRRGVERWQAGHPWIYRADLNGDPGLEGGEVVRVTDGRGWFIGKAFYSRQSKISLRWLSYDDVAVDADFFRQKLQSALDLRTRALQGETTYRLIHGEADGIPGLVVDRYGDSLSVQFLVPATEQRKALIADLLEELLKPRGIVNRSDVGVRNLEGLTPEKGLLRGQLPGPISFDEGLVRVRADLLEGQKTGAFLDQRENHIVAAQYAHGEALDCFSYVGGFALQLATRAKTVTAVEISEQASAQLRENAAANKLSNVNVVVANAFDFLRDAVDEGRKFDTIVLDPPSFAKNKDAIAAAVRGYKEINLRAMQLLRPGGILITASCTYHVDEQAFEDMLASAAADARRRLQIIERRGAGKDHPVLLNLRETRYLKCFVLRVL</sequence>
<dbReference type="InterPro" id="IPR029063">
    <property type="entry name" value="SAM-dependent_MTases_sf"/>
</dbReference>
<evidence type="ECO:0000256" key="6">
    <source>
        <dbReference type="ARBA" id="ARBA00038091"/>
    </source>
</evidence>
<evidence type="ECO:0000313" key="9">
    <source>
        <dbReference type="EMBL" id="QSQ13716.1"/>
    </source>
</evidence>
<evidence type="ECO:0000256" key="7">
    <source>
        <dbReference type="SAM" id="MobiDB-lite"/>
    </source>
</evidence>
<evidence type="ECO:0000256" key="2">
    <source>
        <dbReference type="ARBA" id="ARBA00022490"/>
    </source>
</evidence>
<evidence type="ECO:0000256" key="3">
    <source>
        <dbReference type="ARBA" id="ARBA00022603"/>
    </source>
</evidence>
<dbReference type="EMBL" id="CP071091">
    <property type="protein sequence ID" value="QSQ13716.1"/>
    <property type="molecule type" value="Genomic_DNA"/>
</dbReference>
<dbReference type="RefSeq" id="WP_206715519.1">
    <property type="nucleotide sequence ID" value="NZ_CP071091.1"/>
</dbReference>
<dbReference type="CDD" id="cd11572">
    <property type="entry name" value="RlmI_M_like"/>
    <property type="match status" value="1"/>
</dbReference>
<dbReference type="InterPro" id="IPR041532">
    <property type="entry name" value="RlmI-like_PUA"/>
</dbReference>
<evidence type="ECO:0000256" key="5">
    <source>
        <dbReference type="ARBA" id="ARBA00022691"/>
    </source>
</evidence>
<dbReference type="CDD" id="cd21153">
    <property type="entry name" value="PUA_RlmI"/>
    <property type="match status" value="1"/>
</dbReference>
<dbReference type="Pfam" id="PF17785">
    <property type="entry name" value="PUA_3"/>
    <property type="match status" value="1"/>
</dbReference>
<dbReference type="Pfam" id="PF03602">
    <property type="entry name" value="Cons_hypoth95"/>
    <property type="match status" value="1"/>
</dbReference>
<feature type="region of interest" description="Disordered" evidence="7">
    <location>
        <begin position="1"/>
        <end position="53"/>
    </location>
</feature>
<gene>
    <name evidence="9" type="ORF">JY572_36200</name>
</gene>
<evidence type="ECO:0000259" key="8">
    <source>
        <dbReference type="Pfam" id="PF17785"/>
    </source>
</evidence>
<evidence type="ECO:0000256" key="4">
    <source>
        <dbReference type="ARBA" id="ARBA00022679"/>
    </source>
</evidence>
<proteinExistence type="inferred from homology"/>
<dbReference type="SUPFAM" id="SSF88697">
    <property type="entry name" value="PUA domain-like"/>
    <property type="match status" value="1"/>
</dbReference>